<dbReference type="GO" id="GO:0000978">
    <property type="term" value="F:RNA polymerase II cis-regulatory region sequence-specific DNA binding"/>
    <property type="evidence" value="ECO:0007669"/>
    <property type="project" value="TreeGrafter"/>
</dbReference>
<keyword evidence="3" id="KW-0804">Transcription</keyword>
<feature type="domain" description="Myb-like" evidence="5">
    <location>
        <begin position="87"/>
        <end position="138"/>
    </location>
</feature>
<accession>A0A1J4J1V6</accession>
<evidence type="ECO:0000313" key="8">
    <source>
        <dbReference type="Proteomes" id="UP000179807"/>
    </source>
</evidence>
<dbReference type="GO" id="GO:0001006">
    <property type="term" value="F:RNA polymerase III type 3 promoter sequence-specific DNA binding"/>
    <property type="evidence" value="ECO:0007669"/>
    <property type="project" value="TreeGrafter"/>
</dbReference>
<keyword evidence="2" id="KW-0238">DNA-binding</keyword>
<evidence type="ECO:0000259" key="5">
    <source>
        <dbReference type="PROSITE" id="PS50090"/>
    </source>
</evidence>
<gene>
    <name evidence="7" type="ORF">TRFO_12290</name>
</gene>
<dbReference type="RefSeq" id="XP_068345882.1">
    <property type="nucleotide sequence ID" value="XM_068496543.1"/>
</dbReference>
<dbReference type="AlphaFoldDB" id="A0A1J4J1V6"/>
<evidence type="ECO:0000256" key="4">
    <source>
        <dbReference type="ARBA" id="ARBA00023242"/>
    </source>
</evidence>
<dbReference type="InterPro" id="IPR017930">
    <property type="entry name" value="Myb_dom"/>
</dbReference>
<dbReference type="GeneID" id="94831247"/>
<reference evidence="7" key="1">
    <citation type="submission" date="2016-10" db="EMBL/GenBank/DDBJ databases">
        <authorList>
            <person name="Benchimol M."/>
            <person name="Almeida L.G."/>
            <person name="Vasconcelos A.T."/>
            <person name="Perreira-Neves A."/>
            <person name="Rosa I.A."/>
            <person name="Tasca T."/>
            <person name="Bogo M.R."/>
            <person name="de Souza W."/>
        </authorList>
    </citation>
    <scope>NUCLEOTIDE SEQUENCE [LARGE SCALE GENOMIC DNA]</scope>
    <source>
        <strain evidence="7">K</strain>
    </source>
</reference>
<dbReference type="GO" id="GO:0042796">
    <property type="term" value="P:snRNA transcription by RNA polymerase III"/>
    <property type="evidence" value="ECO:0007669"/>
    <property type="project" value="TreeGrafter"/>
</dbReference>
<dbReference type="InterPro" id="IPR051575">
    <property type="entry name" value="Myb-like_DNA-bd"/>
</dbReference>
<evidence type="ECO:0000259" key="6">
    <source>
        <dbReference type="PROSITE" id="PS51294"/>
    </source>
</evidence>
<keyword evidence="4" id="KW-0539">Nucleus</keyword>
<evidence type="ECO:0000256" key="3">
    <source>
        <dbReference type="ARBA" id="ARBA00023163"/>
    </source>
</evidence>
<dbReference type="InterPro" id="IPR009057">
    <property type="entry name" value="Homeodomain-like_sf"/>
</dbReference>
<dbReference type="GO" id="GO:0042795">
    <property type="term" value="P:snRNA transcription by RNA polymerase II"/>
    <property type="evidence" value="ECO:0007669"/>
    <property type="project" value="TreeGrafter"/>
</dbReference>
<feature type="domain" description="HTH myb-type" evidence="6">
    <location>
        <begin position="143"/>
        <end position="194"/>
    </location>
</feature>
<evidence type="ECO:0000313" key="7">
    <source>
        <dbReference type="EMBL" id="OHS92745.1"/>
    </source>
</evidence>
<dbReference type="CDD" id="cd00167">
    <property type="entry name" value="SANT"/>
    <property type="match status" value="2"/>
</dbReference>
<dbReference type="PROSITE" id="PS51294">
    <property type="entry name" value="HTH_MYB"/>
    <property type="match status" value="2"/>
</dbReference>
<name>A0A1J4J1V6_9EUKA</name>
<evidence type="ECO:0000256" key="1">
    <source>
        <dbReference type="ARBA" id="ARBA00023015"/>
    </source>
</evidence>
<sequence length="419" mass="47700">MINTEAVDQSPLVNFTMKMILDGEKKIKGSSVSRISAILEDFIRGNISMNECSTILYPLIGNLEPIERLNEILTLSDTPNTSNTQPNSRSKTQCWSFIEDQKLLAAIHKYGTDDWKKVALYVGNRTKSQCSQRWFRCLDPRIKKEPWTKNQDDKLIHLIAKNGTKSWTTISFEIGNRSDIQCRYRYKQLSKEPDFHDRLIEAQEKIEKSINSKRNSIPKRVIPPTEKLSSTNSKANNTETIKSVNYSLNNSILLNQTNESNTVTDSRVHYMKNEQVIPGSYICFANNNNNINNNFPYINNNINNNINNELPNYPQQNLVPIIPVAPPPPPPMKPIMLQNPPLQNVQPVQMMNPPNQFQSPYQNPGPIQIQPMMYYQQVPAPNLVNFQPPLLLYSSPCDIPQTNPAGTLYNSIIIGNGNK</sequence>
<dbReference type="SUPFAM" id="SSF46689">
    <property type="entry name" value="Homeodomain-like"/>
    <property type="match status" value="2"/>
</dbReference>
<organism evidence="7 8">
    <name type="scientific">Tritrichomonas foetus</name>
    <dbReference type="NCBI Taxonomy" id="1144522"/>
    <lineage>
        <taxon>Eukaryota</taxon>
        <taxon>Metamonada</taxon>
        <taxon>Parabasalia</taxon>
        <taxon>Tritrichomonadida</taxon>
        <taxon>Tritrichomonadidae</taxon>
        <taxon>Tritrichomonas</taxon>
    </lineage>
</organism>
<dbReference type="VEuPathDB" id="TrichDB:TRFO_12290"/>
<keyword evidence="8" id="KW-1185">Reference proteome</keyword>
<feature type="domain" description="Myb-like" evidence="5">
    <location>
        <begin position="139"/>
        <end position="190"/>
    </location>
</feature>
<dbReference type="Proteomes" id="UP000179807">
    <property type="component" value="Unassembled WGS sequence"/>
</dbReference>
<dbReference type="PANTHER" id="PTHR46621">
    <property type="entry name" value="SNRNA-ACTIVATING PROTEIN COMPLEX SUBUNIT 4"/>
    <property type="match status" value="1"/>
</dbReference>
<comment type="caution">
    <text evidence="7">The sequence shown here is derived from an EMBL/GenBank/DDBJ whole genome shotgun (WGS) entry which is preliminary data.</text>
</comment>
<dbReference type="EMBL" id="MLAK01001470">
    <property type="protein sequence ID" value="OHS92745.1"/>
    <property type="molecule type" value="Genomic_DNA"/>
</dbReference>
<feature type="domain" description="HTH myb-type" evidence="6">
    <location>
        <begin position="87"/>
        <end position="142"/>
    </location>
</feature>
<protein>
    <submittedName>
        <fullName evidence="7">Myb-like DNA-binding domain containing protein</fullName>
    </submittedName>
</protein>
<dbReference type="Pfam" id="PF13921">
    <property type="entry name" value="Myb_DNA-bind_6"/>
    <property type="match status" value="1"/>
</dbReference>
<dbReference type="SMART" id="SM00717">
    <property type="entry name" value="SANT"/>
    <property type="match status" value="2"/>
</dbReference>
<keyword evidence="1" id="KW-0805">Transcription regulation</keyword>
<evidence type="ECO:0000256" key="2">
    <source>
        <dbReference type="ARBA" id="ARBA00023125"/>
    </source>
</evidence>
<dbReference type="PROSITE" id="PS50090">
    <property type="entry name" value="MYB_LIKE"/>
    <property type="match status" value="2"/>
</dbReference>
<dbReference type="Gene3D" id="1.10.10.60">
    <property type="entry name" value="Homeodomain-like"/>
    <property type="match status" value="2"/>
</dbReference>
<dbReference type="PANTHER" id="PTHR46621:SF1">
    <property type="entry name" value="SNRNA-ACTIVATING PROTEIN COMPLEX SUBUNIT 4"/>
    <property type="match status" value="1"/>
</dbReference>
<dbReference type="GO" id="GO:0019185">
    <property type="term" value="C:snRNA-activating protein complex"/>
    <property type="evidence" value="ECO:0007669"/>
    <property type="project" value="TreeGrafter"/>
</dbReference>
<dbReference type="OrthoDB" id="2143914at2759"/>
<dbReference type="InterPro" id="IPR001005">
    <property type="entry name" value="SANT/Myb"/>
</dbReference>
<proteinExistence type="predicted"/>